<protein>
    <recommendedName>
        <fullName evidence="4">30S ribosomal protein S9</fullName>
    </recommendedName>
</protein>
<sequence>MDKQAKEKLLELIKKKKTGGGRSKKMAAPKNDVKNMRSGPHIFNK</sequence>
<proteinExistence type="predicted"/>
<accession>A0A2X0QFT7</accession>
<organism evidence="2 3">
    <name type="scientific">Brochothrix thermosphacta</name>
    <name type="common">Microbacterium thermosphactum</name>
    <dbReference type="NCBI Taxonomy" id="2756"/>
    <lineage>
        <taxon>Bacteria</taxon>
        <taxon>Bacillati</taxon>
        <taxon>Bacillota</taxon>
        <taxon>Bacilli</taxon>
        <taxon>Bacillales</taxon>
        <taxon>Listeriaceae</taxon>
        <taxon>Brochothrix</taxon>
    </lineage>
</organism>
<feature type="region of interest" description="Disordered" evidence="1">
    <location>
        <begin position="13"/>
        <end position="45"/>
    </location>
</feature>
<dbReference type="Proteomes" id="UP000270190">
    <property type="component" value="Unassembled WGS sequence"/>
</dbReference>
<evidence type="ECO:0008006" key="4">
    <source>
        <dbReference type="Google" id="ProtNLM"/>
    </source>
</evidence>
<name>A0A2X0QFT7_BROTH</name>
<dbReference type="RefSeq" id="WP_036027293.1">
    <property type="nucleotide sequence ID" value="NZ_CBCPHX010000011.1"/>
</dbReference>
<evidence type="ECO:0000313" key="3">
    <source>
        <dbReference type="Proteomes" id="UP000270190"/>
    </source>
</evidence>
<dbReference type="AlphaFoldDB" id="A0A2X0QFT7"/>
<evidence type="ECO:0000256" key="1">
    <source>
        <dbReference type="SAM" id="MobiDB-lite"/>
    </source>
</evidence>
<gene>
    <name evidence="2" type="ORF">BTBSAS_150048</name>
</gene>
<reference evidence="3" key="1">
    <citation type="submission" date="2018-04" db="EMBL/GenBank/DDBJ databases">
        <authorList>
            <person name="Illikoud N."/>
        </authorList>
    </citation>
    <scope>NUCLEOTIDE SEQUENCE [LARGE SCALE GENOMIC DNA]</scope>
</reference>
<dbReference type="EMBL" id="OUNC01000007">
    <property type="protein sequence ID" value="SPP27479.1"/>
    <property type="molecule type" value="Genomic_DNA"/>
</dbReference>
<dbReference type="GeneID" id="66538462"/>
<feature type="compositionally biased region" description="Basic residues" evidence="1">
    <location>
        <begin position="14"/>
        <end position="27"/>
    </location>
</feature>
<evidence type="ECO:0000313" key="2">
    <source>
        <dbReference type="EMBL" id="SPP27479.1"/>
    </source>
</evidence>